<dbReference type="AlphaFoldDB" id="A0AAJ2MUV6"/>
<name>A0AAJ2MUV6_STEMA</name>
<organism evidence="1 2">
    <name type="scientific">Stenotrophomonas maltophilia</name>
    <name type="common">Pseudomonas maltophilia</name>
    <name type="synonym">Xanthomonas maltophilia</name>
    <dbReference type="NCBI Taxonomy" id="40324"/>
    <lineage>
        <taxon>Bacteria</taxon>
        <taxon>Pseudomonadati</taxon>
        <taxon>Pseudomonadota</taxon>
        <taxon>Gammaproteobacteria</taxon>
        <taxon>Lysobacterales</taxon>
        <taxon>Lysobacteraceae</taxon>
        <taxon>Stenotrophomonas</taxon>
        <taxon>Stenotrophomonas maltophilia group</taxon>
    </lineage>
</organism>
<sequence length="90" mass="9869">MAAPLKPKEKAALLAAHGASDHTLHRTANGFAPRNRPEKLFTRRVMNWLDERVLIRYDDPQLPRKATLTTTGIAAAEAEIAKARALALTA</sequence>
<dbReference type="EMBL" id="JAVSKO010000003">
    <property type="protein sequence ID" value="MDT3467907.1"/>
    <property type="molecule type" value="Genomic_DNA"/>
</dbReference>
<evidence type="ECO:0000313" key="2">
    <source>
        <dbReference type="Proteomes" id="UP001251948"/>
    </source>
</evidence>
<gene>
    <name evidence="1" type="ORF">ROV92_07845</name>
</gene>
<reference evidence="1" key="1">
    <citation type="submission" date="2023-07" db="EMBL/GenBank/DDBJ databases">
        <title>Comparative genomics of clinical Stenotrophomonas maltophilia isolates reveals regions of diversity which correlate with colonization and persistence in vivo.</title>
        <authorList>
            <person name="Mcdaniel M.S."/>
            <person name="Swords W.E."/>
            <person name="Sumpter N.A."/>
            <person name="Lindgren N.R."/>
            <person name="Billiot C.E."/>
        </authorList>
    </citation>
    <scope>NUCLEOTIDE SEQUENCE</scope>
    <source>
        <strain evidence="1">Ism4</strain>
    </source>
</reference>
<comment type="caution">
    <text evidence="1">The sequence shown here is derived from an EMBL/GenBank/DDBJ whole genome shotgun (WGS) entry which is preliminary data.</text>
</comment>
<accession>A0AAJ2MUV6</accession>
<evidence type="ECO:0000313" key="1">
    <source>
        <dbReference type="EMBL" id="MDT3467907.1"/>
    </source>
</evidence>
<protein>
    <submittedName>
        <fullName evidence="1">Uncharacterized protein</fullName>
    </submittedName>
</protein>
<dbReference type="Proteomes" id="UP001251948">
    <property type="component" value="Unassembled WGS sequence"/>
</dbReference>
<dbReference type="RefSeq" id="WP_312561446.1">
    <property type="nucleotide sequence ID" value="NZ_JAVSKO010000003.1"/>
</dbReference>
<proteinExistence type="predicted"/>